<gene>
    <name evidence="2" type="ORF">DPMN_110519</name>
</gene>
<feature type="compositionally biased region" description="Polar residues" evidence="1">
    <location>
        <begin position="124"/>
        <end position="133"/>
    </location>
</feature>
<name>A0A9D4KC60_DREPO</name>
<reference evidence="2" key="1">
    <citation type="journal article" date="2019" name="bioRxiv">
        <title>The Genome of the Zebra Mussel, Dreissena polymorpha: A Resource for Invasive Species Research.</title>
        <authorList>
            <person name="McCartney M.A."/>
            <person name="Auch B."/>
            <person name="Kono T."/>
            <person name="Mallez S."/>
            <person name="Zhang Y."/>
            <person name="Obille A."/>
            <person name="Becker A."/>
            <person name="Abrahante J.E."/>
            <person name="Garbe J."/>
            <person name="Badalamenti J.P."/>
            <person name="Herman A."/>
            <person name="Mangelson H."/>
            <person name="Liachko I."/>
            <person name="Sullivan S."/>
            <person name="Sone E.D."/>
            <person name="Koren S."/>
            <person name="Silverstein K.A.T."/>
            <person name="Beckman K.B."/>
            <person name="Gohl D.M."/>
        </authorList>
    </citation>
    <scope>NUCLEOTIDE SEQUENCE</scope>
    <source>
        <strain evidence="2">Duluth1</strain>
        <tissue evidence="2">Whole animal</tissue>
    </source>
</reference>
<accession>A0A9D4KC60</accession>
<dbReference type="Proteomes" id="UP000828390">
    <property type="component" value="Unassembled WGS sequence"/>
</dbReference>
<reference evidence="2" key="2">
    <citation type="submission" date="2020-11" db="EMBL/GenBank/DDBJ databases">
        <authorList>
            <person name="McCartney M.A."/>
            <person name="Auch B."/>
            <person name="Kono T."/>
            <person name="Mallez S."/>
            <person name="Becker A."/>
            <person name="Gohl D.M."/>
            <person name="Silverstein K.A.T."/>
            <person name="Koren S."/>
            <person name="Bechman K.B."/>
            <person name="Herman A."/>
            <person name="Abrahante J.E."/>
            <person name="Garbe J."/>
        </authorList>
    </citation>
    <scope>NUCLEOTIDE SEQUENCE</scope>
    <source>
        <strain evidence="2">Duluth1</strain>
        <tissue evidence="2">Whole animal</tissue>
    </source>
</reference>
<organism evidence="2 3">
    <name type="scientific">Dreissena polymorpha</name>
    <name type="common">Zebra mussel</name>
    <name type="synonym">Mytilus polymorpha</name>
    <dbReference type="NCBI Taxonomy" id="45954"/>
    <lineage>
        <taxon>Eukaryota</taxon>
        <taxon>Metazoa</taxon>
        <taxon>Spiralia</taxon>
        <taxon>Lophotrochozoa</taxon>
        <taxon>Mollusca</taxon>
        <taxon>Bivalvia</taxon>
        <taxon>Autobranchia</taxon>
        <taxon>Heteroconchia</taxon>
        <taxon>Euheterodonta</taxon>
        <taxon>Imparidentia</taxon>
        <taxon>Neoheterodontei</taxon>
        <taxon>Myida</taxon>
        <taxon>Dreissenoidea</taxon>
        <taxon>Dreissenidae</taxon>
        <taxon>Dreissena</taxon>
    </lineage>
</organism>
<sequence length="133" mass="13850">MKSELTSSSSSVKRSTNTLTTASAIPGSIMSFATVTRLALLDLPTWNIGISSLSRRILLLLNKISAGSPCHSLRMSYPSNASSSISAIMTFSESKSGPSSRSIIASPASLIGAPFAPTNRDDLSNSGRKVTGN</sequence>
<keyword evidence="3" id="KW-1185">Reference proteome</keyword>
<evidence type="ECO:0000313" key="3">
    <source>
        <dbReference type="Proteomes" id="UP000828390"/>
    </source>
</evidence>
<evidence type="ECO:0000313" key="2">
    <source>
        <dbReference type="EMBL" id="KAH3837140.1"/>
    </source>
</evidence>
<proteinExistence type="predicted"/>
<dbReference type="AlphaFoldDB" id="A0A9D4KC60"/>
<protein>
    <submittedName>
        <fullName evidence="2">Uncharacterized protein</fullName>
    </submittedName>
</protein>
<dbReference type="EMBL" id="JAIWYP010000004">
    <property type="protein sequence ID" value="KAH3837140.1"/>
    <property type="molecule type" value="Genomic_DNA"/>
</dbReference>
<comment type="caution">
    <text evidence="2">The sequence shown here is derived from an EMBL/GenBank/DDBJ whole genome shotgun (WGS) entry which is preliminary data.</text>
</comment>
<evidence type="ECO:0000256" key="1">
    <source>
        <dbReference type="SAM" id="MobiDB-lite"/>
    </source>
</evidence>
<feature type="region of interest" description="Disordered" evidence="1">
    <location>
        <begin position="112"/>
        <end position="133"/>
    </location>
</feature>